<dbReference type="SUPFAM" id="SSF82771">
    <property type="entry name" value="GIY-YIG endonuclease"/>
    <property type="match status" value="1"/>
</dbReference>
<dbReference type="Gene3D" id="3.40.1440.10">
    <property type="entry name" value="GIY-YIG endonuclease"/>
    <property type="match status" value="1"/>
</dbReference>
<gene>
    <name evidence="2" type="ORF">G6047_03775</name>
</gene>
<feature type="domain" description="GIY-YIG" evidence="1">
    <location>
        <begin position="1"/>
        <end position="75"/>
    </location>
</feature>
<accession>A0A972FYF6</accession>
<proteinExistence type="predicted"/>
<evidence type="ECO:0000259" key="1">
    <source>
        <dbReference type="PROSITE" id="PS50164"/>
    </source>
</evidence>
<protein>
    <submittedName>
        <fullName evidence="2">GIY-YIG nuclease family protein</fullName>
    </submittedName>
</protein>
<dbReference type="RefSeq" id="WP_169526149.1">
    <property type="nucleotide sequence ID" value="NZ_JAAMPU010000099.1"/>
</dbReference>
<dbReference type="AlphaFoldDB" id="A0A972FYF6"/>
<dbReference type="Proteomes" id="UP000712080">
    <property type="component" value="Unassembled WGS sequence"/>
</dbReference>
<reference evidence="2" key="1">
    <citation type="submission" date="2020-02" db="EMBL/GenBank/DDBJ databases">
        <title>Flavobacterium sp. genome.</title>
        <authorList>
            <person name="Jung H.S."/>
            <person name="Baek J.H."/>
            <person name="Jeon C.O."/>
        </authorList>
    </citation>
    <scope>NUCLEOTIDE SEQUENCE</scope>
    <source>
        <strain evidence="2">SE-s28</strain>
    </source>
</reference>
<dbReference type="EMBL" id="JAAMPU010000099">
    <property type="protein sequence ID" value="NMH27141.1"/>
    <property type="molecule type" value="Genomic_DNA"/>
</dbReference>
<evidence type="ECO:0000313" key="2">
    <source>
        <dbReference type="EMBL" id="NMH27141.1"/>
    </source>
</evidence>
<organism evidence="2 3">
    <name type="scientific">Flavobacterium silvaticum</name>
    <dbReference type="NCBI Taxonomy" id="1852020"/>
    <lineage>
        <taxon>Bacteria</taxon>
        <taxon>Pseudomonadati</taxon>
        <taxon>Bacteroidota</taxon>
        <taxon>Flavobacteriia</taxon>
        <taxon>Flavobacteriales</taxon>
        <taxon>Flavobacteriaceae</taxon>
        <taxon>Flavobacterium</taxon>
    </lineage>
</organism>
<dbReference type="PROSITE" id="PS50164">
    <property type="entry name" value="GIY_YIG"/>
    <property type="match status" value="1"/>
</dbReference>
<sequence>MSVFVYILSNPLRSSIYVGFTSDLSSSLHKLDSAMTSKIPKKHNHLIYLEMLRDADSARLRMQQFRRGRRKWKWQHIMNCNPDLREMNDVTDAIFESALCTS</sequence>
<dbReference type="InterPro" id="IPR000305">
    <property type="entry name" value="GIY-YIG_endonuc"/>
</dbReference>
<name>A0A972FYF6_9FLAO</name>
<comment type="caution">
    <text evidence="2">The sequence shown here is derived from an EMBL/GenBank/DDBJ whole genome shotgun (WGS) entry which is preliminary data.</text>
</comment>
<evidence type="ECO:0000313" key="3">
    <source>
        <dbReference type="Proteomes" id="UP000712080"/>
    </source>
</evidence>
<dbReference type="InterPro" id="IPR035901">
    <property type="entry name" value="GIY-YIG_endonuc_sf"/>
</dbReference>
<keyword evidence="3" id="KW-1185">Reference proteome</keyword>